<evidence type="ECO:0000256" key="3">
    <source>
        <dbReference type="SAM" id="Phobius"/>
    </source>
</evidence>
<keyword evidence="3" id="KW-0812">Transmembrane</keyword>
<dbReference type="Proteomes" id="UP001194746">
    <property type="component" value="Unassembled WGS sequence"/>
</dbReference>
<reference evidence="4" key="2">
    <citation type="submission" date="2020-02" db="EMBL/GenBank/DDBJ databases">
        <authorList>
            <person name="Gilchrist C.L.M."/>
            <person name="Chooi Y.-H."/>
        </authorList>
    </citation>
    <scope>NUCLEOTIDE SEQUENCE</scope>
    <source>
        <strain evidence="4">MST-FP2251</strain>
    </source>
</reference>
<feature type="transmembrane region" description="Helical" evidence="3">
    <location>
        <begin position="48"/>
        <end position="69"/>
    </location>
</feature>
<dbReference type="PANTHER" id="PTHR33365:SF4">
    <property type="entry name" value="CYCLOCHLOROTINE BIOSYNTHESIS PROTEIN O"/>
    <property type="match status" value="1"/>
</dbReference>
<gene>
    <name evidence="4" type="ORF">FE257_004231</name>
</gene>
<comment type="caution">
    <text evidence="4">The sequence shown here is derived from an EMBL/GenBank/DDBJ whole genome shotgun (WGS) entry which is preliminary data.</text>
</comment>
<dbReference type="PANTHER" id="PTHR33365">
    <property type="entry name" value="YALI0B05434P"/>
    <property type="match status" value="1"/>
</dbReference>
<dbReference type="InterPro" id="IPR021765">
    <property type="entry name" value="UstYa-like"/>
</dbReference>
<proteinExistence type="inferred from homology"/>
<evidence type="ECO:0000256" key="1">
    <source>
        <dbReference type="ARBA" id="ARBA00004685"/>
    </source>
</evidence>
<dbReference type="Pfam" id="PF11807">
    <property type="entry name" value="UstYa"/>
    <property type="match status" value="1"/>
</dbReference>
<protein>
    <recommendedName>
        <fullName evidence="6">Tat pathway signal sequence</fullName>
    </recommendedName>
</protein>
<dbReference type="GO" id="GO:0043386">
    <property type="term" value="P:mycotoxin biosynthetic process"/>
    <property type="evidence" value="ECO:0007669"/>
    <property type="project" value="InterPro"/>
</dbReference>
<evidence type="ECO:0000256" key="2">
    <source>
        <dbReference type="ARBA" id="ARBA00035112"/>
    </source>
</evidence>
<organism evidence="4 5">
    <name type="scientific">Aspergillus nanangensis</name>
    <dbReference type="NCBI Taxonomy" id="2582783"/>
    <lineage>
        <taxon>Eukaryota</taxon>
        <taxon>Fungi</taxon>
        <taxon>Dikarya</taxon>
        <taxon>Ascomycota</taxon>
        <taxon>Pezizomycotina</taxon>
        <taxon>Eurotiomycetes</taxon>
        <taxon>Eurotiomycetidae</taxon>
        <taxon>Eurotiales</taxon>
        <taxon>Aspergillaceae</taxon>
        <taxon>Aspergillus</taxon>
        <taxon>Aspergillus subgen. Circumdati</taxon>
    </lineage>
</organism>
<keyword evidence="3" id="KW-1133">Transmembrane helix</keyword>
<dbReference type="AlphaFoldDB" id="A0AAD4CRJ3"/>
<name>A0AAD4CRJ3_ASPNN</name>
<dbReference type="EMBL" id="VCAU01000019">
    <property type="protein sequence ID" value="KAF9891375.1"/>
    <property type="molecule type" value="Genomic_DNA"/>
</dbReference>
<sequence>MLIEEPTKLVLENRHSDDSTSCYLDTNDIVGRLNHEIKRRQSLERRNNIFCIALAVVVSVAFGAISVILQDQRRKSPNFYYSPAQHLVRYKTVAFESGFGRDKSAYSGYPNDENKKAWEDLYQYAIVKVPRLEAAKLVNHTAPLPADPNYSVVGIDVFHQLHCLDYLRNLAWGVDMGMDAQNEPEREQLNTRMDHCVNSIRQSLMCSADISTIQWNWVEKDQLYNPDLRTIHTCRDFEAIRDWAVENRAGFFSTIL</sequence>
<keyword evidence="5" id="KW-1185">Reference proteome</keyword>
<comment type="similarity">
    <text evidence="2">Belongs to the ustYa family.</text>
</comment>
<evidence type="ECO:0000313" key="4">
    <source>
        <dbReference type="EMBL" id="KAF9891375.1"/>
    </source>
</evidence>
<reference evidence="4" key="1">
    <citation type="journal article" date="2019" name="Beilstein J. Org. Chem.">
        <title>Nanangenines: drimane sesquiterpenoids as the dominant metabolite cohort of a novel Australian fungus, Aspergillus nanangensis.</title>
        <authorList>
            <person name="Lacey H.J."/>
            <person name="Gilchrist C.L.M."/>
            <person name="Crombie A."/>
            <person name="Kalaitzis J.A."/>
            <person name="Vuong D."/>
            <person name="Rutledge P.J."/>
            <person name="Turner P."/>
            <person name="Pitt J.I."/>
            <person name="Lacey E."/>
            <person name="Chooi Y.H."/>
            <person name="Piggott A.M."/>
        </authorList>
    </citation>
    <scope>NUCLEOTIDE SEQUENCE</scope>
    <source>
        <strain evidence="4">MST-FP2251</strain>
    </source>
</reference>
<comment type="pathway">
    <text evidence="1">Mycotoxin biosynthesis.</text>
</comment>
<accession>A0AAD4CRJ3</accession>
<evidence type="ECO:0000313" key="5">
    <source>
        <dbReference type="Proteomes" id="UP001194746"/>
    </source>
</evidence>
<keyword evidence="3" id="KW-0472">Membrane</keyword>
<evidence type="ECO:0008006" key="6">
    <source>
        <dbReference type="Google" id="ProtNLM"/>
    </source>
</evidence>